<keyword evidence="2" id="KW-1185">Reference proteome</keyword>
<sequence>MFFALVLSLGFHLPKQKTHGRSSAANLTTLVHEPAVDDISHPNTSKLTPKSKIGSILSHANTSKVKARVQLNLHGIVKLNSPMDYQWVVVSLGSGPWDQLFGGGNSPAFAVAGVAALTGGFSKLCSRTSRRLCCT</sequence>
<accession>A0ABR2U7W9</accession>
<dbReference type="EMBL" id="JBBPBN010000001">
    <property type="protein sequence ID" value="KAK9045796.1"/>
    <property type="molecule type" value="Genomic_DNA"/>
</dbReference>
<evidence type="ECO:0000313" key="2">
    <source>
        <dbReference type="Proteomes" id="UP001396334"/>
    </source>
</evidence>
<dbReference type="Proteomes" id="UP001396334">
    <property type="component" value="Unassembled WGS sequence"/>
</dbReference>
<protein>
    <submittedName>
        <fullName evidence="1">Uncharacterized protein</fullName>
    </submittedName>
</protein>
<evidence type="ECO:0000313" key="1">
    <source>
        <dbReference type="EMBL" id="KAK9045796.1"/>
    </source>
</evidence>
<proteinExistence type="predicted"/>
<gene>
    <name evidence="1" type="ORF">V6N11_051703</name>
</gene>
<reference evidence="1 2" key="1">
    <citation type="journal article" date="2024" name="G3 (Bethesda)">
        <title>Genome assembly of Hibiscus sabdariffa L. provides insights into metabolisms of medicinal natural products.</title>
        <authorList>
            <person name="Kim T."/>
        </authorList>
    </citation>
    <scope>NUCLEOTIDE SEQUENCE [LARGE SCALE GENOMIC DNA]</scope>
    <source>
        <strain evidence="1">TK-2024</strain>
        <tissue evidence="1">Old leaves</tissue>
    </source>
</reference>
<comment type="caution">
    <text evidence="1">The sequence shown here is derived from an EMBL/GenBank/DDBJ whole genome shotgun (WGS) entry which is preliminary data.</text>
</comment>
<organism evidence="1 2">
    <name type="scientific">Hibiscus sabdariffa</name>
    <name type="common">roselle</name>
    <dbReference type="NCBI Taxonomy" id="183260"/>
    <lineage>
        <taxon>Eukaryota</taxon>
        <taxon>Viridiplantae</taxon>
        <taxon>Streptophyta</taxon>
        <taxon>Embryophyta</taxon>
        <taxon>Tracheophyta</taxon>
        <taxon>Spermatophyta</taxon>
        <taxon>Magnoliopsida</taxon>
        <taxon>eudicotyledons</taxon>
        <taxon>Gunneridae</taxon>
        <taxon>Pentapetalae</taxon>
        <taxon>rosids</taxon>
        <taxon>malvids</taxon>
        <taxon>Malvales</taxon>
        <taxon>Malvaceae</taxon>
        <taxon>Malvoideae</taxon>
        <taxon>Hibiscus</taxon>
    </lineage>
</organism>
<name>A0ABR2U7W9_9ROSI</name>